<dbReference type="EMBL" id="CP124755">
    <property type="protein sequence ID" value="WGZ91944.1"/>
    <property type="molecule type" value="Genomic_DNA"/>
</dbReference>
<dbReference type="Gene3D" id="1.10.150.870">
    <property type="match status" value="1"/>
</dbReference>
<dbReference type="GO" id="GO:0003887">
    <property type="term" value="F:DNA-directed DNA polymerase activity"/>
    <property type="evidence" value="ECO:0007669"/>
    <property type="project" value="UniProtKB-KW"/>
</dbReference>
<sequence>MTPFVHLRLHTEYSLVDSTIRIKPLMKSVEKLGMPAVAITDLNNFFGLVKFYKAANGAGIKPIFGMHVLLKDEQSEQVFPLLLLCQTNTGYRNLTRLISRAYLQGQVLGVPYVQHAWLKEFSDGVIMLSGGREGDVGQALLAGNQDLAQRRLQEWLAVFGDRYYLELQRTGREGEEDYIQAAVELALALAVPVVATNDVRFVQSADFDAHEARVCINSGHVLADPKRPRLYSAQQYLRSPAEMQALFADIPSALENTVEIAKRCNVSLTLGKNYLPQFPIPDGMTEAEYFCKVSQDGLEERLDFLFTDTPRGTPAFLERRKPYDERLTIELDVINKMGFPGYFLIVADFIQWAKDNGIPVGPGRGSGAGSLVAYALKITDLDPLAYDLLFERFLNPERVSMPDFDIDFCMDNRDKVIDYVAQTYGRNQVSQIITYGSMAAKAVVRDVGRVLGHPYGFVDRVAKLIPFVLGITLEDALGRSKKAQDDSERVSPELCELYEKDEEVKALLDLALSLEGLSRNTGKHAGGVLISPSDLTDFTPILCEENGEGLVSQFDKNDVEEIGLVKFDFLGLRNLTIIDWALQTINRQQAAKGLPLVDINRIPLDDKPSYDLLKAQKTTAVFQLESRGMKDLIRRLQPDVFEDIIALVALFRPGPLQSGMVDDFINRKKGIAAIEYPHPSLEQILKPTYGVIVYQEQVMQIAQVLASYTLGGADMLRRAMGKKKPEEMAKQRSIFMEGARNNNIDDNQSGYIFDLMEKFAEYGFNKSHSAAYALVAFQTAWLKAHYPAAFMAAVLSADMDNTDKVVTLLDDCRQLNLTILPPDINRSDFQFTVDEQNRIIYGLGALKGAGEAALSVLLQERQQNGAFKSLTDLCKRANSQKVNKRVLETLIKSGAFDSLGGTRRAMLAFLPEAMRMAEQHHRDQLKGQTDLFGGMFGDALGASNESIMSDLAEFPEKERLQLEKETLGLYLTGHPLDEYKQEIEGLPHRMPLVDLAEDEHTKYKKQSVMLAGLVSSIRTQNTDNGKRAFVQLDDNTAYYEALIFTDTYTQYAELLEKDTCVVIEGVLDTNFSGKTRLKVEKIHTMQSVRENFLRRVYFKLKHDNQTCFEQLKPYLMQSDNPKHQIIIDYQGAQAKAELRLGSQWQVMLGDESLKAMREILEKDQLRLVF</sequence>
<dbReference type="NCBIfam" id="TIGR00594">
    <property type="entry name" value="polc"/>
    <property type="match status" value="1"/>
</dbReference>
<feature type="domain" description="Polymerase/histidinol phosphatase N-terminal" evidence="10">
    <location>
        <begin position="5"/>
        <end position="72"/>
    </location>
</feature>
<evidence type="ECO:0000256" key="8">
    <source>
        <dbReference type="ARBA" id="ARBA00022932"/>
    </source>
</evidence>
<dbReference type="PANTHER" id="PTHR32294">
    <property type="entry name" value="DNA POLYMERASE III SUBUNIT ALPHA"/>
    <property type="match status" value="1"/>
</dbReference>
<dbReference type="InterPro" id="IPR004013">
    <property type="entry name" value="PHP_dom"/>
</dbReference>
<dbReference type="PANTHER" id="PTHR32294:SF0">
    <property type="entry name" value="DNA POLYMERASE III SUBUNIT ALPHA"/>
    <property type="match status" value="1"/>
</dbReference>
<dbReference type="Pfam" id="PF02811">
    <property type="entry name" value="PHP"/>
    <property type="match status" value="1"/>
</dbReference>
<dbReference type="InterPro" id="IPR012340">
    <property type="entry name" value="NA-bd_OB-fold"/>
</dbReference>
<accession>A0AA95HB28</accession>
<keyword evidence="5 11" id="KW-0808">Transferase</keyword>
<dbReference type="Pfam" id="PF14579">
    <property type="entry name" value="HHH_6"/>
    <property type="match status" value="1"/>
</dbReference>
<evidence type="ECO:0000256" key="4">
    <source>
        <dbReference type="ARBA" id="ARBA00022490"/>
    </source>
</evidence>
<evidence type="ECO:0000256" key="2">
    <source>
        <dbReference type="ARBA" id="ARBA00012417"/>
    </source>
</evidence>
<dbReference type="GO" id="GO:0003676">
    <property type="term" value="F:nucleic acid binding"/>
    <property type="evidence" value="ECO:0007669"/>
    <property type="project" value="InterPro"/>
</dbReference>
<reference evidence="11" key="2">
    <citation type="submission" date="2023-04" db="EMBL/GenBank/DDBJ databases">
        <authorList>
            <person name="Beletskiy A.V."/>
            <person name="Mardanov A.V."/>
            <person name="Ravin N.V."/>
        </authorList>
    </citation>
    <scope>NUCLEOTIDE SEQUENCE</scope>
    <source>
        <strain evidence="11">GKL-01</strain>
    </source>
</reference>
<dbReference type="Gene3D" id="2.40.50.140">
    <property type="entry name" value="Nucleic acid-binding proteins"/>
    <property type="match status" value="1"/>
</dbReference>
<dbReference type="AlphaFoldDB" id="A0AA95HB28"/>
<dbReference type="InterPro" id="IPR003141">
    <property type="entry name" value="Pol/His_phosphatase_N"/>
</dbReference>
<dbReference type="InterPro" id="IPR041931">
    <property type="entry name" value="DNA_pol3_alpha_thumb_dom"/>
</dbReference>
<dbReference type="InterPro" id="IPR049821">
    <property type="entry name" value="PolIIIA_DnaE1_PHP"/>
</dbReference>
<dbReference type="CDD" id="cd07433">
    <property type="entry name" value="PHP_PolIIIA_DnaE1"/>
    <property type="match status" value="1"/>
</dbReference>
<evidence type="ECO:0000256" key="7">
    <source>
        <dbReference type="ARBA" id="ARBA00022705"/>
    </source>
</evidence>
<dbReference type="NCBIfam" id="NF004226">
    <property type="entry name" value="PRK05673.1"/>
    <property type="match status" value="1"/>
</dbReference>
<proteinExistence type="predicted"/>
<reference evidence="11" key="1">
    <citation type="journal article" date="2023" name="Int. J. Mol. Sci.">
        <title>Metagenomics Revealed a New Genus 'Candidatus Thiocaldithrix dubininis' gen. nov., sp. nov. and a New Species 'Candidatus Thiothrix putei' sp. nov. in the Family Thiotrichaceae, Some Members of Which Have Traits of Both Na+- and H+-Motive Energetics.</title>
        <authorList>
            <person name="Ravin N.V."/>
            <person name="Muntyan M.S."/>
            <person name="Smolyakov D.D."/>
            <person name="Rudenko T.S."/>
            <person name="Beletsky A.V."/>
            <person name="Mardanov A.V."/>
            <person name="Grabovich M.Y."/>
        </authorList>
    </citation>
    <scope>NUCLEOTIDE SEQUENCE</scope>
    <source>
        <strain evidence="11">GKL-01</strain>
    </source>
</reference>
<evidence type="ECO:0000256" key="9">
    <source>
        <dbReference type="ARBA" id="ARBA00049244"/>
    </source>
</evidence>
<dbReference type="InterPro" id="IPR004805">
    <property type="entry name" value="DnaE2/DnaE/PolC"/>
</dbReference>
<evidence type="ECO:0000256" key="6">
    <source>
        <dbReference type="ARBA" id="ARBA00022695"/>
    </source>
</evidence>
<dbReference type="Gene3D" id="3.20.20.140">
    <property type="entry name" value="Metal-dependent hydrolases"/>
    <property type="match status" value="1"/>
</dbReference>
<dbReference type="InterPro" id="IPR011708">
    <property type="entry name" value="DNA_pol3_alpha_NTPase_dom"/>
</dbReference>
<dbReference type="InterPro" id="IPR048472">
    <property type="entry name" value="DNA_pol_IIIA_C"/>
</dbReference>
<dbReference type="Gene3D" id="1.10.10.1600">
    <property type="entry name" value="Bacterial DNA polymerase III alpha subunit, thumb domain"/>
    <property type="match status" value="1"/>
</dbReference>
<keyword evidence="6 11" id="KW-0548">Nucleotidyltransferase</keyword>
<name>A0AA95HB28_9GAMM</name>
<dbReference type="Proteomes" id="UP001300672">
    <property type="component" value="Chromosome"/>
</dbReference>
<evidence type="ECO:0000259" key="10">
    <source>
        <dbReference type="SMART" id="SM00481"/>
    </source>
</evidence>
<keyword evidence="4" id="KW-0963">Cytoplasm</keyword>
<evidence type="ECO:0000313" key="11">
    <source>
        <dbReference type="EMBL" id="WGZ91944.1"/>
    </source>
</evidence>
<comment type="catalytic activity">
    <reaction evidence="9">
        <text>DNA(n) + a 2'-deoxyribonucleoside 5'-triphosphate = DNA(n+1) + diphosphate</text>
        <dbReference type="Rhea" id="RHEA:22508"/>
        <dbReference type="Rhea" id="RHEA-COMP:17339"/>
        <dbReference type="Rhea" id="RHEA-COMP:17340"/>
        <dbReference type="ChEBI" id="CHEBI:33019"/>
        <dbReference type="ChEBI" id="CHEBI:61560"/>
        <dbReference type="ChEBI" id="CHEBI:173112"/>
        <dbReference type="EC" id="2.7.7.7"/>
    </reaction>
</comment>
<keyword evidence="8" id="KW-0239">DNA-directed DNA polymerase</keyword>
<evidence type="ECO:0000256" key="1">
    <source>
        <dbReference type="ARBA" id="ARBA00004496"/>
    </source>
</evidence>
<dbReference type="GO" id="GO:0008408">
    <property type="term" value="F:3'-5' exonuclease activity"/>
    <property type="evidence" value="ECO:0007669"/>
    <property type="project" value="InterPro"/>
</dbReference>
<dbReference type="GO" id="GO:0005737">
    <property type="term" value="C:cytoplasm"/>
    <property type="evidence" value="ECO:0007669"/>
    <property type="project" value="UniProtKB-SubCell"/>
</dbReference>
<dbReference type="KEGG" id="tdu:QJT80_05540"/>
<dbReference type="SUPFAM" id="SSF89550">
    <property type="entry name" value="PHP domain-like"/>
    <property type="match status" value="1"/>
</dbReference>
<dbReference type="Pfam" id="PF07733">
    <property type="entry name" value="DNA_pol3_alpha"/>
    <property type="match status" value="1"/>
</dbReference>
<organism evidence="11">
    <name type="scientific">Candidatus Thiocaldithrix dubininis</name>
    <dbReference type="NCBI Taxonomy" id="3080823"/>
    <lineage>
        <taxon>Bacteria</taxon>
        <taxon>Pseudomonadati</taxon>
        <taxon>Pseudomonadota</taxon>
        <taxon>Gammaproteobacteria</taxon>
        <taxon>Thiotrichales</taxon>
        <taxon>Thiotrichaceae</taxon>
        <taxon>Candidatus Thiocaldithrix</taxon>
    </lineage>
</organism>
<dbReference type="FunFam" id="1.10.150.870:FF:000001">
    <property type="entry name" value="DNA polymerase III subunit alpha"/>
    <property type="match status" value="1"/>
</dbReference>
<dbReference type="InterPro" id="IPR016195">
    <property type="entry name" value="Pol/histidinol_Pase-like"/>
</dbReference>
<dbReference type="GO" id="GO:0006260">
    <property type="term" value="P:DNA replication"/>
    <property type="evidence" value="ECO:0007669"/>
    <property type="project" value="UniProtKB-KW"/>
</dbReference>
<dbReference type="InterPro" id="IPR040982">
    <property type="entry name" value="DNA_pol3_finger"/>
</dbReference>
<dbReference type="EC" id="2.7.7.7" evidence="2"/>
<evidence type="ECO:0000256" key="3">
    <source>
        <dbReference type="ARBA" id="ARBA00019114"/>
    </source>
</evidence>
<dbReference type="CDD" id="cd04485">
    <property type="entry name" value="DnaE_OBF"/>
    <property type="match status" value="1"/>
</dbReference>
<dbReference type="InterPro" id="IPR029460">
    <property type="entry name" value="DNAPol_HHH"/>
</dbReference>
<dbReference type="Pfam" id="PF01336">
    <property type="entry name" value="tRNA_anti-codon"/>
    <property type="match status" value="1"/>
</dbReference>
<protein>
    <recommendedName>
        <fullName evidence="3">DNA polymerase III subunit alpha</fullName>
        <ecNumber evidence="2">2.7.7.7</ecNumber>
    </recommendedName>
</protein>
<evidence type="ECO:0000256" key="5">
    <source>
        <dbReference type="ARBA" id="ARBA00022679"/>
    </source>
</evidence>
<gene>
    <name evidence="11" type="primary">dnaE</name>
    <name evidence="11" type="ORF">QJT80_05540</name>
</gene>
<keyword evidence="7" id="KW-0235">DNA replication</keyword>
<comment type="subcellular location">
    <subcellularLocation>
        <location evidence="1">Cytoplasm</location>
    </subcellularLocation>
</comment>
<dbReference type="Pfam" id="PF20914">
    <property type="entry name" value="DNA_pol_IIIA_C"/>
    <property type="match status" value="1"/>
</dbReference>
<dbReference type="SMART" id="SM00481">
    <property type="entry name" value="POLIIIAc"/>
    <property type="match status" value="1"/>
</dbReference>
<dbReference type="InterPro" id="IPR004365">
    <property type="entry name" value="NA-bd_OB_tRNA"/>
</dbReference>
<dbReference type="Pfam" id="PF17657">
    <property type="entry name" value="DNA_pol3_finger"/>
    <property type="match status" value="1"/>
</dbReference>